<reference evidence="2 3" key="1">
    <citation type="journal article" date="2023" name="Genome Announc.">
        <title>Pan-Genome Analyses of the Genus Cohnella and Proposal of the Novel Species Cohnella silvisoli sp. nov., Isolated from Forest Soil.</title>
        <authorList>
            <person name="Wang C."/>
            <person name="Mao L."/>
            <person name="Bao G."/>
            <person name="Zhu H."/>
        </authorList>
    </citation>
    <scope>NUCLEOTIDE SEQUENCE [LARGE SCALE GENOMIC DNA]</scope>
    <source>
        <strain evidence="2 3">NL03-T5-1</strain>
    </source>
</reference>
<dbReference type="Proteomes" id="UP001493487">
    <property type="component" value="Unassembled WGS sequence"/>
</dbReference>
<dbReference type="Gene3D" id="3.30.460.10">
    <property type="entry name" value="Beta Polymerase, domain 2"/>
    <property type="match status" value="1"/>
</dbReference>
<keyword evidence="3" id="KW-1185">Reference proteome</keyword>
<accession>A0ABV1L3Q8</accession>
<name>A0ABV1L3Q8_9BACL</name>
<dbReference type="SUPFAM" id="SSF81301">
    <property type="entry name" value="Nucleotidyltransferase"/>
    <property type="match status" value="1"/>
</dbReference>
<dbReference type="EMBL" id="JASKHM010000026">
    <property type="protein sequence ID" value="MEQ4486891.1"/>
    <property type="molecule type" value="Genomic_DNA"/>
</dbReference>
<dbReference type="Pfam" id="PF01909">
    <property type="entry name" value="NTP_transf_2"/>
    <property type="match status" value="1"/>
</dbReference>
<dbReference type="RefSeq" id="WP_232189948.1">
    <property type="nucleotide sequence ID" value="NZ_JAIOAP010000025.1"/>
</dbReference>
<evidence type="ECO:0000313" key="3">
    <source>
        <dbReference type="Proteomes" id="UP001493487"/>
    </source>
</evidence>
<protein>
    <submittedName>
        <fullName evidence="2">Nucleotidyltransferase domain-containing protein</fullName>
    </submittedName>
</protein>
<organism evidence="2 3">
    <name type="scientific">Cohnella silvisoli</name>
    <dbReference type="NCBI Taxonomy" id="2873699"/>
    <lineage>
        <taxon>Bacteria</taxon>
        <taxon>Bacillati</taxon>
        <taxon>Bacillota</taxon>
        <taxon>Bacilli</taxon>
        <taxon>Bacillales</taxon>
        <taxon>Paenibacillaceae</taxon>
        <taxon>Cohnella</taxon>
    </lineage>
</organism>
<dbReference type="InterPro" id="IPR002934">
    <property type="entry name" value="Polymerase_NTP_transf_dom"/>
</dbReference>
<sequence length="261" mass="30841">MKEHHKQTISKLVNEMKNDSRYLALIIGGSIAKGRELENSDVDVIVIATEEEFKRRQETKEFHYFRTDLSDYPDGYIDGSVVDINFLHEIAERGNEPSRAAFIGAFIAFSKIPELENVISKIREYQHSEQEQKIQSFYAHLEAMRCGIPEAEKRNDKYLLMWATNELVMYGGRMILAHNKILYPYHKWFMWELRNAKEKPDNLIEIIDTLLEKPSSEHSEQFCKAILDFRDWEKPPEGWVSRFREESEWHWRKGSAPIKDQ</sequence>
<evidence type="ECO:0000259" key="1">
    <source>
        <dbReference type="Pfam" id="PF01909"/>
    </source>
</evidence>
<comment type="caution">
    <text evidence="2">The sequence shown here is derived from an EMBL/GenBank/DDBJ whole genome shotgun (WGS) entry which is preliminary data.</text>
</comment>
<gene>
    <name evidence="2" type="ORF">QJS35_31395</name>
</gene>
<evidence type="ECO:0000313" key="2">
    <source>
        <dbReference type="EMBL" id="MEQ4486891.1"/>
    </source>
</evidence>
<proteinExistence type="predicted"/>
<dbReference type="InterPro" id="IPR043519">
    <property type="entry name" value="NT_sf"/>
</dbReference>
<feature type="domain" description="Polymerase nucleotidyl transferase" evidence="1">
    <location>
        <begin position="9"/>
        <end position="65"/>
    </location>
</feature>